<feature type="compositionally biased region" description="Low complexity" evidence="1">
    <location>
        <begin position="9"/>
        <end position="18"/>
    </location>
</feature>
<dbReference type="Gene3D" id="2.30.29.30">
    <property type="entry name" value="Pleckstrin-homology domain (PH domain)/Phosphotyrosine-binding domain (PTB)"/>
    <property type="match status" value="2"/>
</dbReference>
<name>A0A4Z2GBX1_9TELE</name>
<gene>
    <name evidence="2" type="primary">plcd3a_3</name>
    <name evidence="2" type="ORF">EYF80_039235</name>
</gene>
<organism evidence="2 3">
    <name type="scientific">Liparis tanakae</name>
    <name type="common">Tanaka's snailfish</name>
    <dbReference type="NCBI Taxonomy" id="230148"/>
    <lineage>
        <taxon>Eukaryota</taxon>
        <taxon>Metazoa</taxon>
        <taxon>Chordata</taxon>
        <taxon>Craniata</taxon>
        <taxon>Vertebrata</taxon>
        <taxon>Euteleostomi</taxon>
        <taxon>Actinopterygii</taxon>
        <taxon>Neopterygii</taxon>
        <taxon>Teleostei</taxon>
        <taxon>Neoteleostei</taxon>
        <taxon>Acanthomorphata</taxon>
        <taxon>Eupercaria</taxon>
        <taxon>Perciformes</taxon>
        <taxon>Cottioidei</taxon>
        <taxon>Cottales</taxon>
        <taxon>Liparidae</taxon>
        <taxon>Liparis</taxon>
    </lineage>
</organism>
<dbReference type="OrthoDB" id="269822at2759"/>
<evidence type="ECO:0000313" key="3">
    <source>
        <dbReference type="Proteomes" id="UP000314294"/>
    </source>
</evidence>
<proteinExistence type="predicted"/>
<dbReference type="EMBL" id="SRLO01000612">
    <property type="protein sequence ID" value="TNN50595.1"/>
    <property type="molecule type" value="Genomic_DNA"/>
</dbReference>
<protein>
    <submittedName>
        <fullName evidence="2">1-phosphatidylinositol 4,5-bisphosphate phosphodiesterase delta-3-A</fullName>
    </submittedName>
</protein>
<evidence type="ECO:0000256" key="1">
    <source>
        <dbReference type="SAM" id="MobiDB-lite"/>
    </source>
</evidence>
<reference evidence="2 3" key="1">
    <citation type="submission" date="2019-03" db="EMBL/GenBank/DDBJ databases">
        <title>First draft genome of Liparis tanakae, snailfish: a comprehensive survey of snailfish specific genes.</title>
        <authorList>
            <person name="Kim W."/>
            <person name="Song I."/>
            <person name="Jeong J.-H."/>
            <person name="Kim D."/>
            <person name="Kim S."/>
            <person name="Ryu S."/>
            <person name="Song J.Y."/>
            <person name="Lee S.K."/>
        </authorList>
    </citation>
    <scope>NUCLEOTIDE SEQUENCE [LARGE SCALE GENOMIC DNA]</scope>
    <source>
        <tissue evidence="2">Muscle</tissue>
    </source>
</reference>
<dbReference type="AlphaFoldDB" id="A0A4Z2GBX1"/>
<keyword evidence="3" id="KW-1185">Reference proteome</keyword>
<evidence type="ECO:0000313" key="2">
    <source>
        <dbReference type="EMBL" id="TNN50595.1"/>
    </source>
</evidence>
<comment type="caution">
    <text evidence="2">The sequence shown here is derived from an EMBL/GenBank/DDBJ whole genome shotgun (WGS) entry which is preliminary data.</text>
</comment>
<sequence>MLGNRKKAAAAGRTGAGTSESKAIDPLRNLGVQEDEDVKRMLQGSSMIKVRSPRWQKRRTLKLMEDGVTVWCQSHKTSSWAKEQQSCVPSARGALRWACQSALDPVVGRYAATVRLNRRAAGTRPLITTRPESAAMRRAACLSDSRLSRLASSSEDERGVFVAELSESDPYLLLKETQALDTLGHQRSLLAAPVSIMEVECVREGCQSETLRQMLGSAPVQRCLTVVFKGPRKSLDLLCHSQEEAQHWARGIRTLQERVANMTQKEKLDQYPYGCLWRDGRALCVELC</sequence>
<dbReference type="InterPro" id="IPR011993">
    <property type="entry name" value="PH-like_dom_sf"/>
</dbReference>
<dbReference type="Proteomes" id="UP000314294">
    <property type="component" value="Unassembled WGS sequence"/>
</dbReference>
<accession>A0A4Z2GBX1</accession>
<dbReference type="SUPFAM" id="SSF50729">
    <property type="entry name" value="PH domain-like"/>
    <property type="match status" value="1"/>
</dbReference>
<feature type="region of interest" description="Disordered" evidence="1">
    <location>
        <begin position="1"/>
        <end position="26"/>
    </location>
</feature>